<name>A0A8X6RKW2_TRICX</name>
<evidence type="ECO:0000313" key="2">
    <source>
        <dbReference type="Proteomes" id="UP000887159"/>
    </source>
</evidence>
<organism evidence="1 2">
    <name type="scientific">Trichonephila clavipes</name>
    <name type="common">Golden silk orbweaver</name>
    <name type="synonym">Nephila clavipes</name>
    <dbReference type="NCBI Taxonomy" id="2585209"/>
    <lineage>
        <taxon>Eukaryota</taxon>
        <taxon>Metazoa</taxon>
        <taxon>Ecdysozoa</taxon>
        <taxon>Arthropoda</taxon>
        <taxon>Chelicerata</taxon>
        <taxon>Arachnida</taxon>
        <taxon>Araneae</taxon>
        <taxon>Araneomorphae</taxon>
        <taxon>Entelegynae</taxon>
        <taxon>Araneoidea</taxon>
        <taxon>Nephilidae</taxon>
        <taxon>Trichonephila</taxon>
    </lineage>
</organism>
<gene>
    <name evidence="1" type="ORF">TNCV_1093661</name>
</gene>
<evidence type="ECO:0000313" key="1">
    <source>
        <dbReference type="EMBL" id="GFX93426.1"/>
    </source>
</evidence>
<proteinExistence type="predicted"/>
<protein>
    <submittedName>
        <fullName evidence="1">Uncharacterized protein</fullName>
    </submittedName>
</protein>
<keyword evidence="2" id="KW-1185">Reference proteome</keyword>
<dbReference type="Proteomes" id="UP000887159">
    <property type="component" value="Unassembled WGS sequence"/>
</dbReference>
<accession>A0A8X6RKW2</accession>
<sequence>MLDNGQTITITASCDMWIMTKSVISVTTIVECIHNHTPRNRIKEVLVVTVEENLYSDMDVVCVSRSGLLCSFALRQKLDQLLNNVIKASMVRKIKGNMGGNDI</sequence>
<dbReference type="EMBL" id="BMAU01021174">
    <property type="protein sequence ID" value="GFX93426.1"/>
    <property type="molecule type" value="Genomic_DNA"/>
</dbReference>
<dbReference type="AlphaFoldDB" id="A0A8X6RKW2"/>
<reference evidence="1" key="1">
    <citation type="submission" date="2020-08" db="EMBL/GenBank/DDBJ databases">
        <title>Multicomponent nature underlies the extraordinary mechanical properties of spider dragline silk.</title>
        <authorList>
            <person name="Kono N."/>
            <person name="Nakamura H."/>
            <person name="Mori M."/>
            <person name="Yoshida Y."/>
            <person name="Ohtoshi R."/>
            <person name="Malay A.D."/>
            <person name="Moran D.A.P."/>
            <person name="Tomita M."/>
            <person name="Numata K."/>
            <person name="Arakawa K."/>
        </authorList>
    </citation>
    <scope>NUCLEOTIDE SEQUENCE</scope>
</reference>
<comment type="caution">
    <text evidence="1">The sequence shown here is derived from an EMBL/GenBank/DDBJ whole genome shotgun (WGS) entry which is preliminary data.</text>
</comment>